<evidence type="ECO:0000259" key="5">
    <source>
        <dbReference type="PROSITE" id="PS50113"/>
    </source>
</evidence>
<evidence type="ECO:0008006" key="11">
    <source>
        <dbReference type="Google" id="ProtNLM"/>
    </source>
</evidence>
<reference evidence="9 10" key="1">
    <citation type="submission" date="2019-07" db="EMBL/GenBank/DDBJ databases">
        <title>Whole genome shotgun sequence of Cellulomonas aerilata NBRC 106308.</title>
        <authorList>
            <person name="Hosoyama A."/>
            <person name="Uohara A."/>
            <person name="Ohji S."/>
            <person name="Ichikawa N."/>
        </authorList>
    </citation>
    <scope>NUCLEOTIDE SEQUENCE [LARGE SCALE GENOMIC DNA]</scope>
    <source>
        <strain evidence="9 10">NBRC 106308</strain>
    </source>
</reference>
<gene>
    <name evidence="9" type="ORF">CAE01nite_09590</name>
</gene>
<evidence type="ECO:0000256" key="2">
    <source>
        <dbReference type="ARBA" id="ARBA00022989"/>
    </source>
</evidence>
<dbReference type="InterPro" id="IPR035919">
    <property type="entry name" value="EAL_sf"/>
</dbReference>
<dbReference type="SUPFAM" id="SSF55073">
    <property type="entry name" value="Nucleotide cyclase"/>
    <property type="match status" value="1"/>
</dbReference>
<evidence type="ECO:0000256" key="1">
    <source>
        <dbReference type="ARBA" id="ARBA00022692"/>
    </source>
</evidence>
<dbReference type="SMART" id="SM00304">
    <property type="entry name" value="HAMP"/>
    <property type="match status" value="1"/>
</dbReference>
<dbReference type="InterPro" id="IPR043128">
    <property type="entry name" value="Rev_trsase/Diguanyl_cyclase"/>
</dbReference>
<dbReference type="CDD" id="cd01948">
    <property type="entry name" value="EAL"/>
    <property type="match status" value="1"/>
</dbReference>
<dbReference type="PANTHER" id="PTHR44757:SF2">
    <property type="entry name" value="BIOFILM ARCHITECTURE MAINTENANCE PROTEIN MBAA"/>
    <property type="match status" value="1"/>
</dbReference>
<dbReference type="SUPFAM" id="SSF141868">
    <property type="entry name" value="EAL domain-like"/>
    <property type="match status" value="1"/>
</dbReference>
<dbReference type="InterPro" id="IPR035965">
    <property type="entry name" value="PAS-like_dom_sf"/>
</dbReference>
<dbReference type="SMART" id="SM00267">
    <property type="entry name" value="GGDEF"/>
    <property type="match status" value="1"/>
</dbReference>
<feature type="domain" description="HAMP" evidence="7">
    <location>
        <begin position="84"/>
        <end position="148"/>
    </location>
</feature>
<dbReference type="PROSITE" id="PS50883">
    <property type="entry name" value="EAL"/>
    <property type="match status" value="1"/>
</dbReference>
<evidence type="ECO:0000259" key="4">
    <source>
        <dbReference type="PROSITE" id="PS50112"/>
    </source>
</evidence>
<dbReference type="PROSITE" id="PS50887">
    <property type="entry name" value="GGDEF"/>
    <property type="match status" value="1"/>
</dbReference>
<dbReference type="SUPFAM" id="SSF55785">
    <property type="entry name" value="PYP-like sensor domain (PAS domain)"/>
    <property type="match status" value="1"/>
</dbReference>
<dbReference type="SMART" id="SM00086">
    <property type="entry name" value="PAC"/>
    <property type="match status" value="1"/>
</dbReference>
<dbReference type="InterPro" id="IPR013655">
    <property type="entry name" value="PAS_fold_3"/>
</dbReference>
<keyword evidence="10" id="KW-1185">Reference proteome</keyword>
<proteinExistence type="predicted"/>
<dbReference type="GO" id="GO:0007165">
    <property type="term" value="P:signal transduction"/>
    <property type="evidence" value="ECO:0007669"/>
    <property type="project" value="InterPro"/>
</dbReference>
<evidence type="ECO:0000259" key="7">
    <source>
        <dbReference type="PROSITE" id="PS50885"/>
    </source>
</evidence>
<name>A0A512D9R1_9CELL</name>
<sequence length="731" mass="78328">MTSRRASVTESAPRRARRLRLTRRVFWDLAVYMVGLGLLVGAVFPLFAVAMGIDAREARHPGFVAACLAAGFLVGAANHALSRAVVGRRLAVLSAHLNAVAGTVAQAFRTGDWTGSRSGRIPVDSDDELGETARAFNRLIDTLEAGEHFRSLVRNASDIITVVDPAGTITYQTPSVGWVLGHPPDTLLHTDVAGLVHPDDAPAFRAYLSGVVGGTVQPASLVCRMRHRNGTWRWVETVAANLLTDVAVNGVVLTTRDVSDRKELEDQLRAQAFHDPLTGMPNRALFMDRLRAAEDRHRLAGTPFAVLFLDLDDLKTVNDNLGHDVGDTLLQAVAARIQGCLRPGDVAARLAGDEFAVLLSGGSGPTHATRVSERVLSSLREPLHLADRYVHIGLSIGVATSETPAAAELGLLRAADIAMYVAKTSGKGRYEVFQGSHHASQLETERLRADLHHALDGDQLELYYQPIVRLTTGDVVGFEALLRWNHPGRGLVPPADFIPLAEESGLIVPIGRWVTREATRQAARWQRRGGPALRMSVNVSAQQFQHPGFVWDVTEALERSGLDPHLLTLEITESVLVDDAQRVAGKLRRLKELGVRLALDDFGTGYSSLSYLRRFPIDVLKIDKSFVDDLAVSPEDRAVVGAIIQLGRTLDLQVVAEGVEDDAQVRALASLSCPLGQGYRFGRPRPASEAMAGGTVAGGAVAGETVAGGTLTGTLTGTATATATGGGTVLP</sequence>
<dbReference type="CDD" id="cd00130">
    <property type="entry name" value="PAS"/>
    <property type="match status" value="1"/>
</dbReference>
<dbReference type="InterPro" id="IPR000160">
    <property type="entry name" value="GGDEF_dom"/>
</dbReference>
<dbReference type="Gene3D" id="3.30.450.20">
    <property type="entry name" value="PAS domain"/>
    <property type="match status" value="1"/>
</dbReference>
<feature type="domain" description="PAS" evidence="4">
    <location>
        <begin position="145"/>
        <end position="215"/>
    </location>
</feature>
<evidence type="ECO:0000313" key="10">
    <source>
        <dbReference type="Proteomes" id="UP000321181"/>
    </source>
</evidence>
<dbReference type="CDD" id="cd01949">
    <property type="entry name" value="GGDEF"/>
    <property type="match status" value="1"/>
</dbReference>
<feature type="domain" description="PAC" evidence="5">
    <location>
        <begin position="219"/>
        <end position="270"/>
    </location>
</feature>
<keyword evidence="2 3" id="KW-1133">Transmembrane helix</keyword>
<dbReference type="AlphaFoldDB" id="A0A512D9R1"/>
<dbReference type="NCBIfam" id="TIGR00229">
    <property type="entry name" value="sensory_box"/>
    <property type="match status" value="1"/>
</dbReference>
<dbReference type="InterPro" id="IPR000014">
    <property type="entry name" value="PAS"/>
</dbReference>
<dbReference type="OrthoDB" id="23692at2"/>
<evidence type="ECO:0000313" key="9">
    <source>
        <dbReference type="EMBL" id="GEO33234.1"/>
    </source>
</evidence>
<feature type="transmembrane region" description="Helical" evidence="3">
    <location>
        <begin position="25"/>
        <end position="50"/>
    </location>
</feature>
<dbReference type="FunFam" id="3.20.20.450:FF:000001">
    <property type="entry name" value="Cyclic di-GMP phosphodiesterase yahA"/>
    <property type="match status" value="1"/>
</dbReference>
<organism evidence="9 10">
    <name type="scientific">Cellulomonas aerilata</name>
    <dbReference type="NCBI Taxonomy" id="515326"/>
    <lineage>
        <taxon>Bacteria</taxon>
        <taxon>Bacillati</taxon>
        <taxon>Actinomycetota</taxon>
        <taxon>Actinomycetes</taxon>
        <taxon>Micrococcales</taxon>
        <taxon>Cellulomonadaceae</taxon>
        <taxon>Cellulomonas</taxon>
    </lineage>
</organism>
<dbReference type="CDD" id="cd06225">
    <property type="entry name" value="HAMP"/>
    <property type="match status" value="1"/>
</dbReference>
<dbReference type="Pfam" id="PF08447">
    <property type="entry name" value="PAS_3"/>
    <property type="match status" value="1"/>
</dbReference>
<dbReference type="PROSITE" id="PS50112">
    <property type="entry name" value="PAS"/>
    <property type="match status" value="1"/>
</dbReference>
<dbReference type="InterPro" id="IPR000700">
    <property type="entry name" value="PAS-assoc_C"/>
</dbReference>
<dbReference type="PROSITE" id="PS50113">
    <property type="entry name" value="PAC"/>
    <property type="match status" value="1"/>
</dbReference>
<dbReference type="EMBL" id="BJYY01000004">
    <property type="protein sequence ID" value="GEO33234.1"/>
    <property type="molecule type" value="Genomic_DNA"/>
</dbReference>
<evidence type="ECO:0000259" key="6">
    <source>
        <dbReference type="PROSITE" id="PS50883"/>
    </source>
</evidence>
<dbReference type="InterPro" id="IPR003660">
    <property type="entry name" value="HAMP_dom"/>
</dbReference>
<dbReference type="Pfam" id="PF00563">
    <property type="entry name" value="EAL"/>
    <property type="match status" value="1"/>
</dbReference>
<dbReference type="RefSeq" id="WP_146900750.1">
    <property type="nucleotide sequence ID" value="NZ_BAAARM010000002.1"/>
</dbReference>
<dbReference type="SMART" id="SM00052">
    <property type="entry name" value="EAL"/>
    <property type="match status" value="1"/>
</dbReference>
<protein>
    <recommendedName>
        <fullName evidence="11">GGDEF domain-containing protein</fullName>
    </recommendedName>
</protein>
<evidence type="ECO:0000259" key="8">
    <source>
        <dbReference type="PROSITE" id="PS50887"/>
    </source>
</evidence>
<dbReference type="Gene3D" id="3.30.70.270">
    <property type="match status" value="1"/>
</dbReference>
<dbReference type="InterPro" id="IPR001610">
    <property type="entry name" value="PAC"/>
</dbReference>
<evidence type="ECO:0000256" key="3">
    <source>
        <dbReference type="SAM" id="Phobius"/>
    </source>
</evidence>
<dbReference type="GO" id="GO:0016020">
    <property type="term" value="C:membrane"/>
    <property type="evidence" value="ECO:0007669"/>
    <property type="project" value="InterPro"/>
</dbReference>
<dbReference type="InterPro" id="IPR029787">
    <property type="entry name" value="Nucleotide_cyclase"/>
</dbReference>
<accession>A0A512D9R1</accession>
<dbReference type="Gene3D" id="6.10.340.10">
    <property type="match status" value="1"/>
</dbReference>
<dbReference type="PROSITE" id="PS50885">
    <property type="entry name" value="HAMP"/>
    <property type="match status" value="1"/>
</dbReference>
<keyword evidence="1 3" id="KW-0812">Transmembrane</keyword>
<dbReference type="Pfam" id="PF00672">
    <property type="entry name" value="HAMP"/>
    <property type="match status" value="1"/>
</dbReference>
<dbReference type="SMART" id="SM00091">
    <property type="entry name" value="PAS"/>
    <property type="match status" value="1"/>
</dbReference>
<feature type="domain" description="GGDEF" evidence="8">
    <location>
        <begin position="302"/>
        <end position="435"/>
    </location>
</feature>
<comment type="caution">
    <text evidence="9">The sequence shown here is derived from an EMBL/GenBank/DDBJ whole genome shotgun (WGS) entry which is preliminary data.</text>
</comment>
<dbReference type="InterPro" id="IPR052155">
    <property type="entry name" value="Biofilm_reg_signaling"/>
</dbReference>
<dbReference type="Gene3D" id="3.20.20.450">
    <property type="entry name" value="EAL domain"/>
    <property type="match status" value="1"/>
</dbReference>
<dbReference type="Proteomes" id="UP000321181">
    <property type="component" value="Unassembled WGS sequence"/>
</dbReference>
<dbReference type="PANTHER" id="PTHR44757">
    <property type="entry name" value="DIGUANYLATE CYCLASE DGCP"/>
    <property type="match status" value="1"/>
</dbReference>
<dbReference type="NCBIfam" id="TIGR00254">
    <property type="entry name" value="GGDEF"/>
    <property type="match status" value="1"/>
</dbReference>
<dbReference type="InterPro" id="IPR001633">
    <property type="entry name" value="EAL_dom"/>
</dbReference>
<feature type="domain" description="EAL" evidence="6">
    <location>
        <begin position="444"/>
        <end position="698"/>
    </location>
</feature>
<keyword evidence="3" id="KW-0472">Membrane</keyword>
<dbReference type="Pfam" id="PF00990">
    <property type="entry name" value="GGDEF"/>
    <property type="match status" value="1"/>
</dbReference>